<dbReference type="Pfam" id="PF00082">
    <property type="entry name" value="Peptidase_S8"/>
    <property type="match status" value="1"/>
</dbReference>
<dbReference type="PANTHER" id="PTHR14218">
    <property type="entry name" value="PROTEASE S8 TRIPEPTIDYL PEPTIDASE I CLN2"/>
    <property type="match status" value="1"/>
</dbReference>
<dbReference type="InterPro" id="IPR023828">
    <property type="entry name" value="Peptidase_S8_Ser-AS"/>
</dbReference>
<evidence type="ECO:0000256" key="3">
    <source>
        <dbReference type="ARBA" id="ARBA00022801"/>
    </source>
</evidence>
<feature type="binding site" evidence="7">
    <location>
        <position position="567"/>
    </location>
    <ligand>
        <name>Ca(2+)</name>
        <dbReference type="ChEBI" id="CHEBI:29108"/>
    </ligand>
</feature>
<dbReference type="EMBL" id="FLUK01000129">
    <property type="protein sequence ID" value="SBV87659.1"/>
    <property type="molecule type" value="Genomic_DNA"/>
</dbReference>
<evidence type="ECO:0000256" key="5">
    <source>
        <dbReference type="ARBA" id="ARBA00022837"/>
    </source>
</evidence>
<evidence type="ECO:0000256" key="1">
    <source>
        <dbReference type="ARBA" id="ARBA00022670"/>
    </source>
</evidence>
<feature type="compositionally biased region" description="Polar residues" evidence="8">
    <location>
        <begin position="24"/>
        <end position="33"/>
    </location>
</feature>
<dbReference type="Proteomes" id="UP000184997">
    <property type="component" value="Unassembled WGS sequence"/>
</dbReference>
<feature type="region of interest" description="Disordered" evidence="8">
    <location>
        <begin position="188"/>
        <end position="213"/>
    </location>
</feature>
<proteinExistence type="predicted"/>
<feature type="active site" description="Charge relay system" evidence="7">
    <location>
        <position position="290"/>
    </location>
</feature>
<feature type="chain" id="PRO_5010191409" evidence="9">
    <location>
        <begin position="21"/>
        <end position="589"/>
    </location>
</feature>
<keyword evidence="3 7" id="KW-0378">Hydrolase</keyword>
<dbReference type="RefSeq" id="WP_053113664.1">
    <property type="nucleotide sequence ID" value="NZ_CP076252.1"/>
</dbReference>
<evidence type="ECO:0000313" key="11">
    <source>
        <dbReference type="EMBL" id="SBV87659.1"/>
    </source>
</evidence>
<dbReference type="GO" id="GO:0046872">
    <property type="term" value="F:metal ion binding"/>
    <property type="evidence" value="ECO:0007669"/>
    <property type="project" value="UniProtKB-UniRule"/>
</dbReference>
<dbReference type="SMART" id="SM00944">
    <property type="entry name" value="Pro-kuma_activ"/>
    <property type="match status" value="1"/>
</dbReference>
<dbReference type="PANTHER" id="PTHR14218:SF15">
    <property type="entry name" value="TRIPEPTIDYL-PEPTIDASE 1"/>
    <property type="match status" value="1"/>
</dbReference>
<dbReference type="InterPro" id="IPR000209">
    <property type="entry name" value="Peptidase_S8/S53_dom"/>
</dbReference>
<organism evidence="11 12">
    <name type="scientific">Xanthomonas graminis pv. graminis</name>
    <dbReference type="NCBI Taxonomy" id="134874"/>
    <lineage>
        <taxon>Bacteria</taxon>
        <taxon>Pseudomonadati</taxon>
        <taxon>Pseudomonadota</taxon>
        <taxon>Gammaproteobacteria</taxon>
        <taxon>Lysobacterales</taxon>
        <taxon>Lysobacteraceae</taxon>
        <taxon>Xanthomonas</taxon>
        <taxon>Xanthomonas translucens group</taxon>
        <taxon>Xanthomonas graminis</taxon>
    </lineage>
</organism>
<dbReference type="GO" id="GO:0008240">
    <property type="term" value="F:tripeptidyl-peptidase activity"/>
    <property type="evidence" value="ECO:0007669"/>
    <property type="project" value="TreeGrafter"/>
</dbReference>
<dbReference type="Pfam" id="PF09286">
    <property type="entry name" value="Pro-kuma_activ"/>
    <property type="match status" value="1"/>
</dbReference>
<evidence type="ECO:0000256" key="6">
    <source>
        <dbReference type="ARBA" id="ARBA00023145"/>
    </source>
</evidence>
<gene>
    <name evidence="11" type="ORF">XTGNCPPB3709_1586</name>
</gene>
<dbReference type="InterPro" id="IPR050819">
    <property type="entry name" value="Tripeptidyl-peptidase_I"/>
</dbReference>
<evidence type="ECO:0000256" key="7">
    <source>
        <dbReference type="PROSITE-ProRule" id="PRU01032"/>
    </source>
</evidence>
<dbReference type="CDD" id="cd11377">
    <property type="entry name" value="Pro-peptidase_S53"/>
    <property type="match status" value="1"/>
</dbReference>
<evidence type="ECO:0000259" key="10">
    <source>
        <dbReference type="PROSITE" id="PS51695"/>
    </source>
</evidence>
<dbReference type="AlphaFoldDB" id="A0A1M4IH24"/>
<keyword evidence="5 7" id="KW-0106">Calcium</keyword>
<dbReference type="GO" id="GO:0006508">
    <property type="term" value="P:proteolysis"/>
    <property type="evidence" value="ECO:0007669"/>
    <property type="project" value="UniProtKB-KW"/>
</dbReference>
<feature type="domain" description="Peptidase S53" evidence="10">
    <location>
        <begin position="215"/>
        <end position="589"/>
    </location>
</feature>
<evidence type="ECO:0000256" key="8">
    <source>
        <dbReference type="SAM" id="MobiDB-lite"/>
    </source>
</evidence>
<dbReference type="SUPFAM" id="SSF52743">
    <property type="entry name" value="Subtilisin-like"/>
    <property type="match status" value="1"/>
</dbReference>
<keyword evidence="4 7" id="KW-0720">Serine protease</keyword>
<dbReference type="Gene3D" id="3.40.50.200">
    <property type="entry name" value="Peptidase S8/S53 domain"/>
    <property type="match status" value="1"/>
</dbReference>
<dbReference type="InterPro" id="IPR015366">
    <property type="entry name" value="S53_propep"/>
</dbReference>
<dbReference type="PROSITE" id="PS00138">
    <property type="entry name" value="SUBTILASE_SER"/>
    <property type="match status" value="1"/>
</dbReference>
<keyword evidence="6" id="KW-0865">Zymogen</keyword>
<evidence type="ECO:0000256" key="4">
    <source>
        <dbReference type="ARBA" id="ARBA00022825"/>
    </source>
</evidence>
<feature type="compositionally biased region" description="Low complexity" evidence="8">
    <location>
        <begin position="197"/>
        <end position="210"/>
    </location>
</feature>
<keyword evidence="2 7" id="KW-0479">Metal-binding</keyword>
<feature type="binding site" evidence="7">
    <location>
        <position position="549"/>
    </location>
    <ligand>
        <name>Ca(2+)</name>
        <dbReference type="ChEBI" id="CHEBI:29108"/>
    </ligand>
</feature>
<feature type="binding site" evidence="7">
    <location>
        <position position="569"/>
    </location>
    <ligand>
        <name>Ca(2+)</name>
        <dbReference type="ChEBI" id="CHEBI:29108"/>
    </ligand>
</feature>
<dbReference type="SUPFAM" id="SSF54897">
    <property type="entry name" value="Protease propeptides/inhibitors"/>
    <property type="match status" value="1"/>
</dbReference>
<keyword evidence="1 7" id="KW-0645">Protease</keyword>
<feature type="active site" description="Charge relay system" evidence="7">
    <location>
        <position position="508"/>
    </location>
</feature>
<dbReference type="CDD" id="cd04056">
    <property type="entry name" value="Peptidases_S53"/>
    <property type="match status" value="1"/>
</dbReference>
<dbReference type="PROSITE" id="PS51695">
    <property type="entry name" value="SEDOLISIN"/>
    <property type="match status" value="1"/>
</dbReference>
<feature type="signal peptide" evidence="9">
    <location>
        <begin position="1"/>
        <end position="20"/>
    </location>
</feature>
<sequence>MTIVALCAIAAATAATPAAASHTRGWTATGTRSQIEHGQPRALPDRAVALQPAPPQMPLSIGIVLRPADSAALQQASAALLARGTADPALQAHLKARTAPSAAQLRQVQDYLLGKGITDMRIAGNGSLILATASVAAVQAAFDVSIRTYQADGRTFYLNDGAAKVPTALAGVVGGVLGLDNVRGAAVPQAAPHVQERSAAADSQRSDAQSTRGPMAVHHAVEDLPALYNASALPIASGTTAAVVAVGNLDSTLAHLRSFQRKHNLQTKVTVIKTADPAAAGYADTNSEIEWEMDTQLLLGTAGGLENLIIYDIPDFLWTSLIQGMQRAADDNAASLVSISIYGGEDSTSDDIDQALNTALNQAVGNGQNFLVCSGDDGIYAPFSAASSPPYYPSLQGRPQQRAVAFPSSHPYAIAVGATELRSAANSSSTYVDERVWNARSGKQISQGGLSKVYAAPSWQQRTIPDIVGNGYRAVPDVSFNGSANSSAMILGSDANGEEIEEYVYGTSAATPTFAGLLARLEQANGRRLGFIAPALYAYAKGAVGNRHDVLQGDNGLYADGYSAGSGFDLASGWGSIDMLAFRRYLQSH</sequence>
<feature type="binding site" evidence="7">
    <location>
        <position position="550"/>
    </location>
    <ligand>
        <name>Ca(2+)</name>
        <dbReference type="ChEBI" id="CHEBI:29108"/>
    </ligand>
</feature>
<evidence type="ECO:0000313" key="12">
    <source>
        <dbReference type="Proteomes" id="UP000184997"/>
    </source>
</evidence>
<protein>
    <submittedName>
        <fullName evidence="11">Protease</fullName>
    </submittedName>
</protein>
<keyword evidence="9" id="KW-0732">Signal</keyword>
<accession>A0A1M4IH24</accession>
<feature type="active site" description="Charge relay system" evidence="7">
    <location>
        <position position="294"/>
    </location>
</feature>
<reference evidence="12" key="1">
    <citation type="submission" date="2016-07" db="EMBL/GenBank/DDBJ databases">
        <authorList>
            <person name="Florea S."/>
            <person name="Webb J.S."/>
            <person name="Jaromczyk J."/>
            <person name="Schardl C.L."/>
        </authorList>
    </citation>
    <scope>NUCLEOTIDE SEQUENCE [LARGE SCALE GENOMIC DNA]</scope>
</reference>
<name>A0A1M4IH24_9XANT</name>
<dbReference type="InterPro" id="IPR036852">
    <property type="entry name" value="Peptidase_S8/S53_dom_sf"/>
</dbReference>
<evidence type="ECO:0000256" key="2">
    <source>
        <dbReference type="ARBA" id="ARBA00022723"/>
    </source>
</evidence>
<evidence type="ECO:0000256" key="9">
    <source>
        <dbReference type="SAM" id="SignalP"/>
    </source>
</evidence>
<dbReference type="InterPro" id="IPR030400">
    <property type="entry name" value="Sedolisin_dom"/>
</dbReference>
<feature type="region of interest" description="Disordered" evidence="8">
    <location>
        <begin position="20"/>
        <end position="40"/>
    </location>
</feature>
<dbReference type="GO" id="GO:0004252">
    <property type="term" value="F:serine-type endopeptidase activity"/>
    <property type="evidence" value="ECO:0007669"/>
    <property type="project" value="UniProtKB-UniRule"/>
</dbReference>
<comment type="cofactor">
    <cofactor evidence="7">
        <name>Ca(2+)</name>
        <dbReference type="ChEBI" id="CHEBI:29108"/>
    </cofactor>
    <text evidence="7">Binds 1 Ca(2+) ion per subunit.</text>
</comment>